<dbReference type="InterPro" id="IPR002317">
    <property type="entry name" value="Ser-tRNA-ligase_type_1"/>
</dbReference>
<feature type="binding site" evidence="9">
    <location>
        <begin position="346"/>
        <end position="349"/>
    </location>
    <ligand>
        <name>ATP</name>
        <dbReference type="ChEBI" id="CHEBI:30616"/>
    </ligand>
</feature>
<keyword evidence="5 12" id="KW-0030">Aminoacyl-tRNA synthetase</keyword>
<dbReference type="InterPro" id="IPR015866">
    <property type="entry name" value="Ser-tRNA-synth_1_N"/>
</dbReference>
<dbReference type="GO" id="GO:0006434">
    <property type="term" value="P:seryl-tRNA aminoacylation"/>
    <property type="evidence" value="ECO:0007669"/>
    <property type="project" value="InterPro"/>
</dbReference>
<dbReference type="EMBL" id="SPUK01000002">
    <property type="protein sequence ID" value="TQV99980.1"/>
    <property type="molecule type" value="Genomic_DNA"/>
</dbReference>
<dbReference type="Pfam" id="PF02403">
    <property type="entry name" value="Seryl_tRNA_N"/>
    <property type="match status" value="1"/>
</dbReference>
<dbReference type="Gene3D" id="3.30.930.10">
    <property type="entry name" value="Bira Bifunctional Protein, Domain 2"/>
    <property type="match status" value="1"/>
</dbReference>
<dbReference type="STRING" id="43265.A0A545VE37"/>
<evidence type="ECO:0000256" key="5">
    <source>
        <dbReference type="ARBA" id="ARBA00023146"/>
    </source>
</evidence>
<evidence type="ECO:0000259" key="11">
    <source>
        <dbReference type="PROSITE" id="PS50862"/>
    </source>
</evidence>
<accession>A0A545VE37</accession>
<proteinExistence type="predicted"/>
<feature type="region of interest" description="Disordered" evidence="10">
    <location>
        <begin position="502"/>
        <end position="524"/>
    </location>
</feature>
<sequence>MQRLIKRIHCPSPKLATRPGAHRGYASAKRPSNGPKPALDIKHIRQHPELYETTCKERLYTAQADNPAKIIALSEQLVQLQHSGRHLRERANLLRRVLANPATLTDDSTLEDLKALSREELHADARRIKEELAVIVEGETDAQRAVEALALQLPNLTSAETPRGAEPRVLSYINERPLFDEEGRSSSSGSRHIWRSHVHIGGELGILDFASAATTSGWGWYYLVGAAAQLEQALVQYALAVATRHGWTPVAPPSVVYSHVAAACGFQPRDQHGEQQVYALAQSDEDAAAGVPPLSLAGTSEIPLAAMKAATTLDTAELPLKRVAVSRCYRAEAGARGASTRGLYRVHEFTKVEMLAWTRADADAARDVFDEMLDMQTEILGSLGLHARVLEMPAHDLGASAARKVDMEAWFPSRQEHSDGWGEVSSASICTDYQTRRLQTRARPGGHAAGGGSGGGGGADVEFPWTLNGTALAVPRVLAALLEVGWDEKAKTVAIPECLRPWMDGRDKIGPPTPRKKSTSSSKP</sequence>
<dbReference type="SUPFAM" id="SSF46589">
    <property type="entry name" value="tRNA-binding arm"/>
    <property type="match status" value="1"/>
</dbReference>
<keyword evidence="3" id="KW-0547">Nucleotide-binding</keyword>
<evidence type="ECO:0000256" key="1">
    <source>
        <dbReference type="ARBA" id="ARBA00012840"/>
    </source>
</evidence>
<feature type="region of interest" description="Disordered" evidence="10">
    <location>
        <begin position="15"/>
        <end position="37"/>
    </location>
</feature>
<evidence type="ECO:0000256" key="9">
    <source>
        <dbReference type="PIRSR" id="PIRSR001529-2"/>
    </source>
</evidence>
<dbReference type="InterPro" id="IPR010978">
    <property type="entry name" value="tRNA-bd_arm"/>
</dbReference>
<evidence type="ECO:0000256" key="10">
    <source>
        <dbReference type="SAM" id="MobiDB-lite"/>
    </source>
</evidence>
<evidence type="ECO:0000256" key="6">
    <source>
        <dbReference type="ARBA" id="ARBA00031113"/>
    </source>
</evidence>
<feature type="domain" description="Aminoacyl-transfer RNA synthetases class-II family profile" evidence="11">
    <location>
        <begin position="230"/>
        <end position="496"/>
    </location>
</feature>
<dbReference type="InterPro" id="IPR006195">
    <property type="entry name" value="aa-tRNA-synth_II"/>
</dbReference>
<dbReference type="FunFam" id="3.30.930.10:FF:000069">
    <property type="entry name" value="Seryl-tRNA synthetase"/>
    <property type="match status" value="1"/>
</dbReference>
<feature type="binding site" evidence="8">
    <location>
        <position position="330"/>
    </location>
    <ligand>
        <name>L-serine</name>
        <dbReference type="ChEBI" id="CHEBI:33384"/>
    </ligand>
</feature>
<name>A0A545VE37_9HYPO</name>
<dbReference type="OrthoDB" id="10264585at2759"/>
<evidence type="ECO:0000256" key="7">
    <source>
        <dbReference type="ARBA" id="ARBA00034892"/>
    </source>
</evidence>
<dbReference type="GO" id="GO:0004828">
    <property type="term" value="F:serine-tRNA ligase activity"/>
    <property type="evidence" value="ECO:0007669"/>
    <property type="project" value="UniProtKB-EC"/>
</dbReference>
<dbReference type="PROSITE" id="PS50862">
    <property type="entry name" value="AA_TRNA_LIGASE_II"/>
    <property type="match status" value="1"/>
</dbReference>
<evidence type="ECO:0000256" key="4">
    <source>
        <dbReference type="ARBA" id="ARBA00022840"/>
    </source>
</evidence>
<evidence type="ECO:0000256" key="3">
    <source>
        <dbReference type="ARBA" id="ARBA00022741"/>
    </source>
</evidence>
<dbReference type="Pfam" id="PF00587">
    <property type="entry name" value="tRNA-synt_2b"/>
    <property type="match status" value="1"/>
</dbReference>
<dbReference type="GO" id="GO:0005524">
    <property type="term" value="F:ATP binding"/>
    <property type="evidence" value="ECO:0007669"/>
    <property type="project" value="UniProtKB-KW"/>
</dbReference>
<feature type="binding site" evidence="8">
    <location>
        <position position="468"/>
    </location>
    <ligand>
        <name>L-serine</name>
        <dbReference type="ChEBI" id="CHEBI:33384"/>
    </ligand>
</feature>
<feature type="binding site" evidence="8">
    <location>
        <position position="353"/>
    </location>
    <ligand>
        <name>L-serine</name>
        <dbReference type="ChEBI" id="CHEBI:33384"/>
    </ligand>
</feature>
<dbReference type="PANTHER" id="PTHR11778">
    <property type="entry name" value="SERYL-TRNA SYNTHETASE"/>
    <property type="match status" value="1"/>
</dbReference>
<dbReference type="SUPFAM" id="SSF55681">
    <property type="entry name" value="Class II aaRS and biotin synthetases"/>
    <property type="match status" value="1"/>
</dbReference>
<keyword evidence="13" id="KW-1185">Reference proteome</keyword>
<feature type="binding site" evidence="9">
    <location>
        <begin position="330"/>
        <end position="332"/>
    </location>
    <ligand>
        <name>ATP</name>
        <dbReference type="ChEBI" id="CHEBI:30616"/>
    </ligand>
</feature>
<evidence type="ECO:0000256" key="8">
    <source>
        <dbReference type="PIRSR" id="PIRSR001529-1"/>
    </source>
</evidence>
<organism evidence="12 13">
    <name type="scientific">Cordyceps javanica</name>
    <dbReference type="NCBI Taxonomy" id="43265"/>
    <lineage>
        <taxon>Eukaryota</taxon>
        <taxon>Fungi</taxon>
        <taxon>Dikarya</taxon>
        <taxon>Ascomycota</taxon>
        <taxon>Pezizomycotina</taxon>
        <taxon>Sordariomycetes</taxon>
        <taxon>Hypocreomycetidae</taxon>
        <taxon>Hypocreales</taxon>
        <taxon>Cordycipitaceae</taxon>
        <taxon>Cordyceps</taxon>
    </lineage>
</organism>
<dbReference type="InterPro" id="IPR045864">
    <property type="entry name" value="aa-tRNA-synth_II/BPL/LPL"/>
</dbReference>
<keyword evidence="2" id="KW-0436">Ligase</keyword>
<keyword evidence="4 9" id="KW-0067">ATP-binding</keyword>
<gene>
    <name evidence="12" type="ORF">IF1G_02195</name>
</gene>
<dbReference type="Gene3D" id="1.10.287.40">
    <property type="entry name" value="Serine-tRNA synthetase, tRNA binding domain"/>
    <property type="match status" value="1"/>
</dbReference>
<dbReference type="EC" id="6.1.1.11" evidence="1"/>
<dbReference type="PIRSF" id="PIRSF001529">
    <property type="entry name" value="Ser-tRNA-synth_IIa"/>
    <property type="match status" value="1"/>
</dbReference>
<feature type="binding site" evidence="9">
    <location>
        <begin position="423"/>
        <end position="426"/>
    </location>
    <ligand>
        <name>ATP</name>
        <dbReference type="ChEBI" id="CHEBI:30616"/>
    </ligand>
</feature>
<protein>
    <recommendedName>
        <fullName evidence="1">serine--tRNA ligase</fullName>
        <ecNumber evidence="1">6.1.1.11</ecNumber>
    </recommendedName>
    <alternativeName>
        <fullName evidence="6">Seryl-tRNA synthetase</fullName>
    </alternativeName>
    <alternativeName>
        <fullName evidence="7">Seryl-tRNA(Ser) synthetase</fullName>
    </alternativeName>
</protein>
<dbReference type="InterPro" id="IPR042103">
    <property type="entry name" value="SerRS_1_N_sf"/>
</dbReference>
<evidence type="ECO:0000313" key="12">
    <source>
        <dbReference type="EMBL" id="TQV99980.1"/>
    </source>
</evidence>
<evidence type="ECO:0000256" key="2">
    <source>
        <dbReference type="ARBA" id="ARBA00022598"/>
    </source>
</evidence>
<reference evidence="12 13" key="1">
    <citation type="journal article" date="2019" name="Appl. Microbiol. Biotechnol.">
        <title>Genome sequence of Isaria javanica and comparative genome analysis insights into family S53 peptidase evolution in fungal entomopathogens.</title>
        <authorList>
            <person name="Lin R."/>
            <person name="Zhang X."/>
            <person name="Xin B."/>
            <person name="Zou M."/>
            <person name="Gao Y."/>
            <person name="Qin F."/>
            <person name="Hu Q."/>
            <person name="Xie B."/>
            <person name="Cheng X."/>
        </authorList>
    </citation>
    <scope>NUCLEOTIDE SEQUENCE [LARGE SCALE GENOMIC DNA]</scope>
    <source>
        <strain evidence="12 13">IJ1G</strain>
    </source>
</reference>
<evidence type="ECO:0000313" key="13">
    <source>
        <dbReference type="Proteomes" id="UP000315783"/>
    </source>
</evidence>
<comment type="caution">
    <text evidence="12">The sequence shown here is derived from an EMBL/GenBank/DDBJ whole genome shotgun (WGS) entry which is preliminary data.</text>
</comment>
<feature type="site" description="Important for serine binding" evidence="8">
    <location>
        <position position="470"/>
    </location>
</feature>
<dbReference type="UniPathway" id="UPA00906">
    <property type="reaction ID" value="UER00895"/>
</dbReference>
<dbReference type="Proteomes" id="UP000315783">
    <property type="component" value="Unassembled WGS sequence"/>
</dbReference>
<feature type="binding site" evidence="8">
    <location>
        <position position="299"/>
    </location>
    <ligand>
        <name>L-serine</name>
        <dbReference type="ChEBI" id="CHEBI:33384"/>
    </ligand>
</feature>
<dbReference type="InterPro" id="IPR002314">
    <property type="entry name" value="aa-tRNA-synt_IIb"/>
</dbReference>
<dbReference type="AlphaFoldDB" id="A0A545VE37"/>
<dbReference type="PRINTS" id="PR00981">
    <property type="entry name" value="TRNASYNTHSER"/>
</dbReference>